<proteinExistence type="predicted"/>
<dbReference type="Pfam" id="PF00076">
    <property type="entry name" value="RRM_1"/>
    <property type="match status" value="2"/>
</dbReference>
<gene>
    <name evidence="6" type="ORF">DILT_LOCUS17385</name>
</gene>
<evidence type="ECO:0000256" key="1">
    <source>
        <dbReference type="ARBA" id="ARBA00004123"/>
    </source>
</evidence>
<keyword evidence="7" id="KW-1185">Reference proteome</keyword>
<protein>
    <recommendedName>
        <fullName evidence="5">RRM domain-containing protein</fullName>
    </recommendedName>
</protein>
<dbReference type="PANTHER" id="PTHR48033">
    <property type="entry name" value="RNA-BINDING (RRM/RBD/RNP MOTIFS) FAMILY PROTEIN"/>
    <property type="match status" value="1"/>
</dbReference>
<reference evidence="6 7" key="1">
    <citation type="submission" date="2018-11" db="EMBL/GenBank/DDBJ databases">
        <authorList>
            <consortium name="Pathogen Informatics"/>
        </authorList>
    </citation>
    <scope>NUCLEOTIDE SEQUENCE [LARGE SCALE GENOMIC DNA]</scope>
</reference>
<evidence type="ECO:0000256" key="3">
    <source>
        <dbReference type="PROSITE-ProRule" id="PRU00176"/>
    </source>
</evidence>
<evidence type="ECO:0000313" key="7">
    <source>
        <dbReference type="Proteomes" id="UP000281553"/>
    </source>
</evidence>
<dbReference type="EMBL" id="UYRU01091404">
    <property type="protein sequence ID" value="VDN37661.1"/>
    <property type="molecule type" value="Genomic_DNA"/>
</dbReference>
<dbReference type="GO" id="GO:0010468">
    <property type="term" value="P:regulation of gene expression"/>
    <property type="evidence" value="ECO:0007669"/>
    <property type="project" value="TreeGrafter"/>
</dbReference>
<feature type="region of interest" description="Disordered" evidence="4">
    <location>
        <begin position="1"/>
        <end position="42"/>
    </location>
</feature>
<dbReference type="GO" id="GO:0000785">
    <property type="term" value="C:chromatin"/>
    <property type="evidence" value="ECO:0007669"/>
    <property type="project" value="TreeGrafter"/>
</dbReference>
<dbReference type="SUPFAM" id="SSF54928">
    <property type="entry name" value="RNA-binding domain, RBD"/>
    <property type="match status" value="1"/>
</dbReference>
<feature type="compositionally biased region" description="Low complexity" evidence="4">
    <location>
        <begin position="16"/>
        <end position="35"/>
    </location>
</feature>
<dbReference type="SMART" id="SM00360">
    <property type="entry name" value="RRM"/>
    <property type="match status" value="2"/>
</dbReference>
<dbReference type="InterPro" id="IPR000504">
    <property type="entry name" value="RRM_dom"/>
</dbReference>
<keyword evidence="2" id="KW-0539">Nucleus</keyword>
<organism evidence="6 7">
    <name type="scientific">Dibothriocephalus latus</name>
    <name type="common">Fish tapeworm</name>
    <name type="synonym">Diphyllobothrium latum</name>
    <dbReference type="NCBI Taxonomy" id="60516"/>
    <lineage>
        <taxon>Eukaryota</taxon>
        <taxon>Metazoa</taxon>
        <taxon>Spiralia</taxon>
        <taxon>Lophotrochozoa</taxon>
        <taxon>Platyhelminthes</taxon>
        <taxon>Cestoda</taxon>
        <taxon>Eucestoda</taxon>
        <taxon>Diphyllobothriidea</taxon>
        <taxon>Diphyllobothriidae</taxon>
        <taxon>Dibothriocephalus</taxon>
    </lineage>
</organism>
<name>A0A3P7P4X1_DIBLA</name>
<keyword evidence="3" id="KW-0694">RNA-binding</keyword>
<dbReference type="InterPro" id="IPR012677">
    <property type="entry name" value="Nucleotide-bd_a/b_plait_sf"/>
</dbReference>
<evidence type="ECO:0000256" key="2">
    <source>
        <dbReference type="ARBA" id="ARBA00023242"/>
    </source>
</evidence>
<evidence type="ECO:0000256" key="4">
    <source>
        <dbReference type="SAM" id="MobiDB-lite"/>
    </source>
</evidence>
<dbReference type="Gene3D" id="3.30.70.330">
    <property type="match status" value="2"/>
</dbReference>
<feature type="domain" description="RRM" evidence="5">
    <location>
        <begin position="53"/>
        <end position="129"/>
    </location>
</feature>
<dbReference type="GO" id="GO:0005654">
    <property type="term" value="C:nucleoplasm"/>
    <property type="evidence" value="ECO:0007669"/>
    <property type="project" value="TreeGrafter"/>
</dbReference>
<dbReference type="Proteomes" id="UP000281553">
    <property type="component" value="Unassembled WGS sequence"/>
</dbReference>
<evidence type="ECO:0000259" key="5">
    <source>
        <dbReference type="PROSITE" id="PS50102"/>
    </source>
</evidence>
<dbReference type="OrthoDB" id="4207594at2759"/>
<dbReference type="InterPro" id="IPR035979">
    <property type="entry name" value="RBD_domain_sf"/>
</dbReference>
<sequence length="252" mass="28258">METAMQEPSNPTKPVQLPKPQQQQEQQNQQKQQQQQEDDSRNQQVFYKAQKLLELSVTGVKAVITAEDLKTHFARFGDLVEVDLFINPTINKHNGSGYIRLRPTADTNHILKTEHIVCGVPINVKERSASDDSERNSVCPSLESANVQWEEEEKMKNPDIATGPTIFVGGIGRKLSSEAVREYFSRFGCVTKVRRAVVPSNGRQLAYGFVTFAKNTDISLILASKRHNVEGWDVESAHDLKIGQFVLPNMPG</sequence>
<accession>A0A3P7P4X1</accession>
<feature type="compositionally biased region" description="Polar residues" evidence="4">
    <location>
        <begin position="1"/>
        <end position="13"/>
    </location>
</feature>
<comment type="subcellular location">
    <subcellularLocation>
        <location evidence="1">Nucleus</location>
    </subcellularLocation>
</comment>
<dbReference type="AlphaFoldDB" id="A0A3P7P4X1"/>
<dbReference type="GO" id="GO:0003723">
    <property type="term" value="F:RNA binding"/>
    <property type="evidence" value="ECO:0007669"/>
    <property type="project" value="UniProtKB-UniRule"/>
</dbReference>
<dbReference type="PROSITE" id="PS50102">
    <property type="entry name" value="RRM"/>
    <property type="match status" value="2"/>
</dbReference>
<dbReference type="PANTHER" id="PTHR48033:SF10">
    <property type="entry name" value="RNA-BINDING PROTEIN SQUID"/>
    <property type="match status" value="1"/>
</dbReference>
<evidence type="ECO:0000313" key="6">
    <source>
        <dbReference type="EMBL" id="VDN37661.1"/>
    </source>
</evidence>
<feature type="domain" description="RRM" evidence="5">
    <location>
        <begin position="164"/>
        <end position="242"/>
    </location>
</feature>